<dbReference type="EMBL" id="QZKI01000097">
    <property type="protein sequence ID" value="RJP67909.1"/>
    <property type="molecule type" value="Genomic_DNA"/>
</dbReference>
<dbReference type="SUPFAM" id="SSF55120">
    <property type="entry name" value="Pseudouridine synthase"/>
    <property type="match status" value="1"/>
</dbReference>
<name>A0A419EUI7_9BACT</name>
<dbReference type="PIRSF" id="PIRSF001430">
    <property type="entry name" value="tRNA_psdUrid_synth"/>
    <property type="match status" value="1"/>
</dbReference>
<dbReference type="InterPro" id="IPR020094">
    <property type="entry name" value="TruA/RsuA/RluB/E/F_N"/>
</dbReference>
<proteinExistence type="inferred from homology"/>
<comment type="subunit">
    <text evidence="4">Homodimer.</text>
</comment>
<evidence type="ECO:0000259" key="8">
    <source>
        <dbReference type="Pfam" id="PF01416"/>
    </source>
</evidence>
<dbReference type="Proteomes" id="UP000285961">
    <property type="component" value="Unassembled WGS sequence"/>
</dbReference>
<dbReference type="GO" id="GO:0003723">
    <property type="term" value="F:RNA binding"/>
    <property type="evidence" value="ECO:0007669"/>
    <property type="project" value="InterPro"/>
</dbReference>
<dbReference type="Pfam" id="PF01416">
    <property type="entry name" value="PseudoU_synth_1"/>
    <property type="match status" value="2"/>
</dbReference>
<dbReference type="PANTHER" id="PTHR11142">
    <property type="entry name" value="PSEUDOURIDYLATE SYNTHASE"/>
    <property type="match status" value="1"/>
</dbReference>
<evidence type="ECO:0000313" key="10">
    <source>
        <dbReference type="Proteomes" id="UP000285961"/>
    </source>
</evidence>
<dbReference type="FunFam" id="3.30.70.580:FF:000001">
    <property type="entry name" value="tRNA pseudouridine synthase A"/>
    <property type="match status" value="1"/>
</dbReference>
<dbReference type="InterPro" id="IPR001406">
    <property type="entry name" value="PsdUridine_synth_TruA"/>
</dbReference>
<evidence type="ECO:0000256" key="5">
    <source>
        <dbReference type="PIRSR" id="PIRSR001430-1"/>
    </source>
</evidence>
<evidence type="ECO:0000256" key="6">
    <source>
        <dbReference type="PIRSR" id="PIRSR001430-2"/>
    </source>
</evidence>
<comment type="caution">
    <text evidence="4">Lacks conserved residue(s) required for the propagation of feature annotation.</text>
</comment>
<dbReference type="NCBIfam" id="TIGR00071">
    <property type="entry name" value="hisT_truA"/>
    <property type="match status" value="1"/>
</dbReference>
<dbReference type="GO" id="GO:0031119">
    <property type="term" value="P:tRNA pseudouridine synthesis"/>
    <property type="evidence" value="ECO:0007669"/>
    <property type="project" value="UniProtKB-UniRule"/>
</dbReference>
<evidence type="ECO:0000256" key="7">
    <source>
        <dbReference type="RuleBase" id="RU003792"/>
    </source>
</evidence>
<evidence type="ECO:0000313" key="9">
    <source>
        <dbReference type="EMBL" id="RJP67909.1"/>
    </source>
</evidence>
<dbReference type="CDD" id="cd02570">
    <property type="entry name" value="PseudoU_synth_EcTruA"/>
    <property type="match status" value="1"/>
</dbReference>
<evidence type="ECO:0000256" key="3">
    <source>
        <dbReference type="ARBA" id="ARBA00023235"/>
    </source>
</evidence>
<dbReference type="HAMAP" id="MF_00171">
    <property type="entry name" value="TruA"/>
    <property type="match status" value="1"/>
</dbReference>
<gene>
    <name evidence="4 9" type="primary">truA</name>
    <name evidence="9" type="ORF">C4532_13895</name>
</gene>
<feature type="binding site" evidence="4 6">
    <location>
        <position position="109"/>
    </location>
    <ligand>
        <name>substrate</name>
    </ligand>
</feature>
<feature type="active site" description="Nucleophile" evidence="4 5">
    <location>
        <position position="52"/>
    </location>
</feature>
<organism evidence="9 10">
    <name type="scientific">Candidatus Abyssobacteria bacterium SURF_17</name>
    <dbReference type="NCBI Taxonomy" id="2093361"/>
    <lineage>
        <taxon>Bacteria</taxon>
        <taxon>Pseudomonadati</taxon>
        <taxon>Candidatus Hydrogenedentota</taxon>
        <taxon>Candidatus Abyssobacteria</taxon>
    </lineage>
</organism>
<keyword evidence="3 4" id="KW-0413">Isomerase</keyword>
<comment type="catalytic activity">
    <reaction evidence="4 7">
        <text>uridine(38/39/40) in tRNA = pseudouridine(38/39/40) in tRNA</text>
        <dbReference type="Rhea" id="RHEA:22376"/>
        <dbReference type="Rhea" id="RHEA-COMP:10085"/>
        <dbReference type="Rhea" id="RHEA-COMP:10087"/>
        <dbReference type="ChEBI" id="CHEBI:65314"/>
        <dbReference type="ChEBI" id="CHEBI:65315"/>
        <dbReference type="EC" id="5.4.99.12"/>
    </reaction>
</comment>
<dbReference type="Gene3D" id="3.30.70.580">
    <property type="entry name" value="Pseudouridine synthase I, catalytic domain, N-terminal subdomain"/>
    <property type="match status" value="1"/>
</dbReference>
<dbReference type="EC" id="5.4.99.12" evidence="4"/>
<feature type="domain" description="Pseudouridine synthase I TruA alpha/beta" evidence="8">
    <location>
        <begin position="9"/>
        <end position="97"/>
    </location>
</feature>
<dbReference type="InterPro" id="IPR020097">
    <property type="entry name" value="PsdUridine_synth_TruA_a/b_dom"/>
</dbReference>
<comment type="similarity">
    <text evidence="1 4 7">Belongs to the tRNA pseudouridine synthase TruA family.</text>
</comment>
<reference evidence="9 10" key="1">
    <citation type="journal article" date="2017" name="ISME J.">
        <title>Energy and carbon metabolisms in a deep terrestrial subsurface fluid microbial community.</title>
        <authorList>
            <person name="Momper L."/>
            <person name="Jungbluth S.P."/>
            <person name="Lee M.D."/>
            <person name="Amend J.P."/>
        </authorList>
    </citation>
    <scope>NUCLEOTIDE SEQUENCE [LARGE SCALE GENOMIC DNA]</scope>
    <source>
        <strain evidence="9">SURF_17</strain>
    </source>
</reference>
<protein>
    <recommendedName>
        <fullName evidence="4">tRNA pseudouridine synthase A</fullName>
        <ecNumber evidence="4">5.4.99.12</ecNumber>
    </recommendedName>
    <alternativeName>
        <fullName evidence="4">tRNA pseudouridine(38-40) synthase</fullName>
    </alternativeName>
    <alternativeName>
        <fullName evidence="4">tRNA pseudouridylate synthase I</fullName>
    </alternativeName>
    <alternativeName>
        <fullName evidence="4">tRNA-uridine isomerase I</fullName>
    </alternativeName>
</protein>
<evidence type="ECO:0000256" key="1">
    <source>
        <dbReference type="ARBA" id="ARBA00009375"/>
    </source>
</evidence>
<dbReference type="GO" id="GO:0160147">
    <property type="term" value="F:tRNA pseudouridine(38-40) synthase activity"/>
    <property type="evidence" value="ECO:0007669"/>
    <property type="project" value="UniProtKB-EC"/>
</dbReference>
<comment type="caution">
    <text evidence="9">The sequence shown here is derived from an EMBL/GenBank/DDBJ whole genome shotgun (WGS) entry which is preliminary data.</text>
</comment>
<comment type="function">
    <text evidence="4">Formation of pseudouridine at positions 38, 39 and 40 in the anticodon stem and loop of transfer RNAs.</text>
</comment>
<keyword evidence="2 4" id="KW-0819">tRNA processing</keyword>
<dbReference type="Gene3D" id="3.30.70.660">
    <property type="entry name" value="Pseudouridine synthase I, catalytic domain, C-terminal subdomain"/>
    <property type="match status" value="1"/>
</dbReference>
<dbReference type="AlphaFoldDB" id="A0A419EUI7"/>
<accession>A0A419EUI7</accession>
<dbReference type="PANTHER" id="PTHR11142:SF0">
    <property type="entry name" value="TRNA PSEUDOURIDINE SYNTHASE-LIKE 1"/>
    <property type="match status" value="1"/>
</dbReference>
<evidence type="ECO:0000256" key="2">
    <source>
        <dbReference type="ARBA" id="ARBA00022694"/>
    </source>
</evidence>
<dbReference type="InterPro" id="IPR020103">
    <property type="entry name" value="PsdUridine_synth_cat_dom_sf"/>
</dbReference>
<evidence type="ECO:0000256" key="4">
    <source>
        <dbReference type="HAMAP-Rule" id="MF_00171"/>
    </source>
</evidence>
<sequence>MRALKLVLQYDGTNYGGWQVQDNALTIQELLEKALATVLQDKIRVSAASRTDAGVHALAQVGAFRTSDPFPARKLFRALNGILPSDIRVIEIAEVDEGFVPRYAKQKTYRYALGCGEYLSPFQSRYAWHVREKLDFEAMQAAAKACIGKHDFTSFTAAGGGEKSHVRTILGIDFGSGGIVSTCAGDEEVYHFDITADAFLYKMVRNIVGTLVEVGRGKIEPAEIPRIIEAKDRPLAGPTAPAHGLCLIKVEY</sequence>
<feature type="domain" description="Pseudouridine synthase I TruA alpha/beta" evidence="8">
    <location>
        <begin position="142"/>
        <end position="252"/>
    </location>
</feature>
<dbReference type="InterPro" id="IPR020095">
    <property type="entry name" value="PsdUridine_synth_TruA_C"/>
</dbReference>